<feature type="compositionally biased region" description="Basic and acidic residues" evidence="2">
    <location>
        <begin position="489"/>
        <end position="501"/>
    </location>
</feature>
<accession>A0A0M2KJP9</accession>
<evidence type="ECO:0000313" key="5">
    <source>
        <dbReference type="EMBL" id="KKF35696.1"/>
    </source>
</evidence>
<dbReference type="Gene3D" id="3.30.420.10">
    <property type="entry name" value="Ribonuclease H-like superfamily/Ribonuclease H"/>
    <property type="match status" value="1"/>
</dbReference>
<dbReference type="EMBL" id="JXNU01000003">
    <property type="protein sequence ID" value="KKF35696.1"/>
    <property type="molecule type" value="Genomic_DNA"/>
</dbReference>
<dbReference type="Proteomes" id="UP000033924">
    <property type="component" value="Unassembled WGS sequence"/>
</dbReference>
<dbReference type="InterPro" id="IPR017895">
    <property type="entry name" value="HTH_IS408/IS1162_type"/>
</dbReference>
<dbReference type="InterPro" id="IPR054353">
    <property type="entry name" value="IstA-like_C"/>
</dbReference>
<name>A0A0M2KJP9_9GAMM</name>
<dbReference type="AlphaFoldDB" id="A0A0M2KJP9"/>
<dbReference type="PANTHER" id="PTHR35004">
    <property type="entry name" value="TRANSPOSASE RV3428C-RELATED"/>
    <property type="match status" value="1"/>
</dbReference>
<dbReference type="PATRIC" id="fig|65700.7.peg.2560"/>
<comment type="similarity">
    <text evidence="1">Belongs to the transposase IS21/IS408/IS1162 family.</text>
</comment>
<dbReference type="EMBL" id="JXNU01000003">
    <property type="protein sequence ID" value="KKF37246.1"/>
    <property type="molecule type" value="Genomic_DNA"/>
</dbReference>
<gene>
    <name evidence="5" type="ORF">SY86_10125</name>
    <name evidence="6" type="ORF">SY86_20445</name>
</gene>
<dbReference type="InterPro" id="IPR001584">
    <property type="entry name" value="Integrase_cat-core"/>
</dbReference>
<evidence type="ECO:0000313" key="7">
    <source>
        <dbReference type="Proteomes" id="UP000033924"/>
    </source>
</evidence>
<dbReference type="NCBIfam" id="NF033546">
    <property type="entry name" value="transpos_IS21"/>
    <property type="match status" value="1"/>
</dbReference>
<evidence type="ECO:0000313" key="6">
    <source>
        <dbReference type="EMBL" id="KKF37246.1"/>
    </source>
</evidence>
<evidence type="ECO:0000256" key="1">
    <source>
        <dbReference type="ARBA" id="ARBA00009277"/>
    </source>
</evidence>
<dbReference type="GO" id="GO:0003676">
    <property type="term" value="F:nucleic acid binding"/>
    <property type="evidence" value="ECO:0007669"/>
    <property type="project" value="InterPro"/>
</dbReference>
<feature type="domain" description="HTH IS408-type" evidence="3">
    <location>
        <begin position="11"/>
        <end position="90"/>
    </location>
</feature>
<feature type="region of interest" description="Disordered" evidence="2">
    <location>
        <begin position="489"/>
        <end position="509"/>
    </location>
</feature>
<dbReference type="Pfam" id="PF22483">
    <property type="entry name" value="Mu-transpos_C_2"/>
    <property type="match status" value="1"/>
</dbReference>
<organism evidence="6 7">
    <name type="scientific">Erwinia tracheiphila</name>
    <dbReference type="NCBI Taxonomy" id="65700"/>
    <lineage>
        <taxon>Bacteria</taxon>
        <taxon>Pseudomonadati</taxon>
        <taxon>Pseudomonadota</taxon>
        <taxon>Gammaproteobacteria</taxon>
        <taxon>Enterobacterales</taxon>
        <taxon>Erwiniaceae</taxon>
        <taxon>Erwinia</taxon>
    </lineage>
</organism>
<dbReference type="InterPro" id="IPR012337">
    <property type="entry name" value="RNaseH-like_sf"/>
</dbReference>
<dbReference type="GO" id="GO:0015074">
    <property type="term" value="P:DNA integration"/>
    <property type="evidence" value="ECO:0007669"/>
    <property type="project" value="InterPro"/>
</dbReference>
<dbReference type="STRING" id="65700.SY86_10125"/>
<keyword evidence="7" id="KW-1185">Reference proteome</keyword>
<dbReference type="InterPro" id="IPR036397">
    <property type="entry name" value="RNaseH_sf"/>
</dbReference>
<dbReference type="PANTHER" id="PTHR35004:SF8">
    <property type="entry name" value="TRANSPOSASE RV3428C-RELATED"/>
    <property type="match status" value="1"/>
</dbReference>
<feature type="domain" description="Integrase catalytic" evidence="4">
    <location>
        <begin position="135"/>
        <end position="317"/>
    </location>
</feature>
<dbReference type="PROSITE" id="PS50532">
    <property type="entry name" value="HTH_IS408"/>
    <property type="match status" value="1"/>
</dbReference>
<comment type="caution">
    <text evidence="6">The sequence shown here is derived from an EMBL/GenBank/DDBJ whole genome shotgun (WGS) entry which is preliminary data.</text>
</comment>
<dbReference type="SUPFAM" id="SSF53098">
    <property type="entry name" value="Ribonuclease H-like"/>
    <property type="match status" value="1"/>
</dbReference>
<evidence type="ECO:0000259" key="3">
    <source>
        <dbReference type="PROSITE" id="PS50532"/>
    </source>
</evidence>
<sequence>MARLRTRMSKIKELLRLKFDCHLPNRSISACLNIGCSTVSDVVTRFRGSQLAWPLPEEMTESQLEALLYTGRASDSHKRMPDFPLCHQELKRKGMTKILLWQEYQQDAGENAYGYSQFCNLYNDWLKLQKHSMRQHHVAGEKLFLDFCGPTIPVINPDTGEVRQAHIFVATFGASNYTYVEACENQRQESWLMAHVRAFEFFGGVPQLLVPDNLKAAVSRADRYEPVLNENYRKLARHYNTAMIPARPRKPKDKPKVENAVLVVERWILMWLRHEVFHTLAALNLAISELLQELNERPFRRLPGCRKSLYEQLDKPALKALPPYWYEYVDIRRAKVGPDYHVLYSKHAYSVSHALVGSHIDIEAGARLVRLYHRGTLVARHPRAQQQGGFTTQAEHMPESHRRQRWSPERLVSWGESIGSTTRAVVAWHLHHRAHPEQAYRTCLGLLNLSREYGDTRLENACQQALLLERPWRQVILNLLTNHRDRLKDEVPDESPVEHSNVRGAGYYH</sequence>
<evidence type="ECO:0000259" key="4">
    <source>
        <dbReference type="PROSITE" id="PS50994"/>
    </source>
</evidence>
<dbReference type="RefSeq" id="WP_046372016.1">
    <property type="nucleotide sequence ID" value="NZ_CP089932.1"/>
</dbReference>
<reference evidence="6 7" key="1">
    <citation type="submission" date="2015-01" db="EMBL/GenBank/DDBJ databases">
        <title>Erwinia tracheiphila.</title>
        <authorList>
            <person name="Shapiro L.R."/>
        </authorList>
    </citation>
    <scope>NUCLEOTIDE SEQUENCE [LARGE SCALE GENOMIC DNA]</scope>
    <source>
        <strain evidence="6 7">BuffGH</strain>
    </source>
</reference>
<evidence type="ECO:0000256" key="2">
    <source>
        <dbReference type="SAM" id="MobiDB-lite"/>
    </source>
</evidence>
<dbReference type="Pfam" id="PF00665">
    <property type="entry name" value="rve"/>
    <property type="match status" value="1"/>
</dbReference>
<protein>
    <submittedName>
        <fullName evidence="6">Transposase</fullName>
    </submittedName>
</protein>
<proteinExistence type="inferred from homology"/>
<dbReference type="PROSITE" id="PS50994">
    <property type="entry name" value="INTEGRASE"/>
    <property type="match status" value="1"/>
</dbReference>